<dbReference type="Proteomes" id="UP000525078">
    <property type="component" value="Unassembled WGS sequence"/>
</dbReference>
<evidence type="ECO:0000313" key="4">
    <source>
        <dbReference type="Proteomes" id="UP000525078"/>
    </source>
</evidence>
<protein>
    <submittedName>
        <fullName evidence="2">Uncharacterized protein</fullName>
    </submittedName>
</protein>
<evidence type="ECO:0000313" key="3">
    <source>
        <dbReference type="EMBL" id="KAF4398616.1"/>
    </source>
</evidence>
<reference evidence="4 5" key="1">
    <citation type="journal article" date="2020" name="bioRxiv">
        <title>Sequence and annotation of 42 cannabis genomes reveals extensive copy number variation in cannabinoid synthesis and pathogen resistance genes.</title>
        <authorList>
            <person name="Mckernan K.J."/>
            <person name="Helbert Y."/>
            <person name="Kane L.T."/>
            <person name="Ebling H."/>
            <person name="Zhang L."/>
            <person name="Liu B."/>
            <person name="Eaton Z."/>
            <person name="Mclaughlin S."/>
            <person name="Kingan S."/>
            <person name="Baybayan P."/>
            <person name="Concepcion G."/>
            <person name="Jordan M."/>
            <person name="Riva A."/>
            <person name="Barbazuk W."/>
            <person name="Harkins T."/>
        </authorList>
    </citation>
    <scope>NUCLEOTIDE SEQUENCE [LARGE SCALE GENOMIC DNA]</scope>
    <source>
        <strain evidence="4 5">cv. Jamaican Lion 4</strain>
        <strain evidence="3">Father</strain>
        <strain evidence="2">Mother</strain>
        <tissue evidence="2">Leaf</tissue>
    </source>
</reference>
<evidence type="ECO:0000313" key="2">
    <source>
        <dbReference type="EMBL" id="KAF4371442.1"/>
    </source>
</evidence>
<feature type="compositionally biased region" description="Basic residues" evidence="1">
    <location>
        <begin position="479"/>
        <end position="489"/>
    </location>
</feature>
<keyword evidence="5" id="KW-1185">Reference proteome</keyword>
<dbReference type="EMBL" id="JAATIP010000111">
    <property type="protein sequence ID" value="KAF4371442.1"/>
    <property type="molecule type" value="Genomic_DNA"/>
</dbReference>
<gene>
    <name evidence="2" type="ORF">F8388_001970</name>
    <name evidence="3" type="ORF">G4B88_013705</name>
</gene>
<dbReference type="PANTHER" id="PTHR35505">
    <property type="entry name" value="OS01G0600300 PROTEIN"/>
    <property type="match status" value="1"/>
</dbReference>
<dbReference type="PANTHER" id="PTHR35505:SF5">
    <property type="entry name" value="SUBSTRATE CARRIER FAMILY PROTEIN"/>
    <property type="match status" value="1"/>
</dbReference>
<organism evidence="2 4">
    <name type="scientific">Cannabis sativa</name>
    <name type="common">Hemp</name>
    <name type="synonym">Marijuana</name>
    <dbReference type="NCBI Taxonomy" id="3483"/>
    <lineage>
        <taxon>Eukaryota</taxon>
        <taxon>Viridiplantae</taxon>
        <taxon>Streptophyta</taxon>
        <taxon>Embryophyta</taxon>
        <taxon>Tracheophyta</taxon>
        <taxon>Spermatophyta</taxon>
        <taxon>Magnoliopsida</taxon>
        <taxon>eudicotyledons</taxon>
        <taxon>Gunneridae</taxon>
        <taxon>Pentapetalae</taxon>
        <taxon>rosids</taxon>
        <taxon>fabids</taxon>
        <taxon>Rosales</taxon>
        <taxon>Cannabaceae</taxon>
        <taxon>Cannabis</taxon>
    </lineage>
</organism>
<dbReference type="AlphaFoldDB" id="A0A7J6FL54"/>
<dbReference type="Proteomes" id="UP000583929">
    <property type="component" value="Unassembled WGS sequence"/>
</dbReference>
<comment type="caution">
    <text evidence="2">The sequence shown here is derived from an EMBL/GenBank/DDBJ whole genome shotgun (WGS) entry which is preliminary data.</text>
</comment>
<dbReference type="EMBL" id="JAATIQ010000025">
    <property type="protein sequence ID" value="KAF4398616.1"/>
    <property type="molecule type" value="Genomic_DNA"/>
</dbReference>
<feature type="region of interest" description="Disordered" evidence="1">
    <location>
        <begin position="505"/>
        <end position="532"/>
    </location>
</feature>
<feature type="region of interest" description="Disordered" evidence="1">
    <location>
        <begin position="467"/>
        <end position="489"/>
    </location>
</feature>
<sequence>MALNLLQPGGSSNPKNLSPLIEESGNVKISQLIQTLLAELGEESTQSCKRVQDFYELMQTGVDPPLESIWVYAAVAFRKRFSKKDERFDRVEAAKGLFRLITACSSSCGSSKSVVLLAPVVYEVYKLVAELFEKDLTSKAEKKMLKEVKSLVEAILGYINVCCNGALVEEGDLNGSNLVRPFADLIRIWMNSNEGLESFLPLGKLGDGGSEVGYLAGIVIAEAFLLKLCLNVKFGKSKEDLEKELKTWAVGSITGFSNFYFFETLVRMLLEKTLPLAILSNSKDEVLLRQVLYDAVILADYSFLNPEKIIHLPADRVKSLALARLIVTCEAVEFFREQGDRKRSVSYINAFCDSSLSSQINKWIKTQIQVVENDSKLLGSSPKALIKCLMNLEDQGVVVFDDSVLKGRAELLRDTFKTDLQVPALKMEEKKRDDDDLFFVDKEGEELDENDNENSNEAVTAAFVAAAHSMKSTDNEDRKRKKNKSAEKKKKIKFLKYEVLPTSEPPILRAPAVNDDSASSGSEVENPLSDSE</sequence>
<proteinExistence type="predicted"/>
<evidence type="ECO:0000313" key="5">
    <source>
        <dbReference type="Proteomes" id="UP000583929"/>
    </source>
</evidence>
<evidence type="ECO:0000256" key="1">
    <source>
        <dbReference type="SAM" id="MobiDB-lite"/>
    </source>
</evidence>
<name>A0A7J6FL54_CANSA</name>
<accession>A0A7J6FL54</accession>
<feature type="compositionally biased region" description="Polar residues" evidence="1">
    <location>
        <begin position="516"/>
        <end position="532"/>
    </location>
</feature>